<evidence type="ECO:0000313" key="2">
    <source>
        <dbReference type="EMBL" id="KAA1109640.1"/>
    </source>
</evidence>
<proteinExistence type="predicted"/>
<dbReference type="AlphaFoldDB" id="A0A5B0Q8Q4"/>
<keyword evidence="1" id="KW-0732">Signal</keyword>
<protein>
    <submittedName>
        <fullName evidence="2">Uncharacterized protein</fullName>
    </submittedName>
</protein>
<accession>A0A5B0Q8Q4</accession>
<organism evidence="2 3">
    <name type="scientific">Puccinia graminis f. sp. tritici</name>
    <dbReference type="NCBI Taxonomy" id="56615"/>
    <lineage>
        <taxon>Eukaryota</taxon>
        <taxon>Fungi</taxon>
        <taxon>Dikarya</taxon>
        <taxon>Basidiomycota</taxon>
        <taxon>Pucciniomycotina</taxon>
        <taxon>Pucciniomycetes</taxon>
        <taxon>Pucciniales</taxon>
        <taxon>Pucciniaceae</taxon>
        <taxon>Puccinia</taxon>
    </lineage>
</organism>
<evidence type="ECO:0000256" key="1">
    <source>
        <dbReference type="SAM" id="SignalP"/>
    </source>
</evidence>
<name>A0A5B0Q8Q4_PUCGR</name>
<dbReference type="Proteomes" id="UP000325313">
    <property type="component" value="Unassembled WGS sequence"/>
</dbReference>
<gene>
    <name evidence="2" type="ORF">PGTUg99_028814</name>
</gene>
<reference evidence="2 3" key="1">
    <citation type="submission" date="2019-05" db="EMBL/GenBank/DDBJ databases">
        <title>Emergence of the Ug99 lineage of the wheat stem rust pathogen through somatic hybridization.</title>
        <authorList>
            <person name="Li F."/>
            <person name="Upadhyaya N.M."/>
            <person name="Sperschneider J."/>
            <person name="Matny O."/>
            <person name="Nguyen-Phuc H."/>
            <person name="Mago R."/>
            <person name="Raley C."/>
            <person name="Miller M.E."/>
            <person name="Silverstein K.A.T."/>
            <person name="Henningsen E."/>
            <person name="Hirsch C.D."/>
            <person name="Visser B."/>
            <person name="Pretorius Z.A."/>
            <person name="Steffenson B.J."/>
            <person name="Schwessinger B."/>
            <person name="Dodds P.N."/>
            <person name="Figueroa M."/>
        </authorList>
    </citation>
    <scope>NUCLEOTIDE SEQUENCE [LARGE SCALE GENOMIC DNA]</scope>
    <source>
        <strain evidence="2 3">Ug99</strain>
    </source>
</reference>
<feature type="chain" id="PRO_5023062995" evidence="1">
    <location>
        <begin position="23"/>
        <end position="220"/>
    </location>
</feature>
<sequence>MQLPSALILTTLLASFAMSARAVYPPPNDYIMSMGLDWANNYLSVYNSKGEDAFRWYKDYRRIRGSSTTTLADGSSRPLFKLDSTNDYCRHNKRFLQYNGQAWAERDYRLQIRDHRADMWHFNYPDKSGVRRYYRFNKNSSNMGGRIYRVARGQKDVLEGLLRTNVRYDKWWNDPKGRNTFTLSIVDEAPVVSDPEQSIQVDSLYRLLIPLSSNSPKWSC</sequence>
<dbReference type="EMBL" id="VDEP01000304">
    <property type="protein sequence ID" value="KAA1109640.1"/>
    <property type="molecule type" value="Genomic_DNA"/>
</dbReference>
<feature type="signal peptide" evidence="1">
    <location>
        <begin position="1"/>
        <end position="22"/>
    </location>
</feature>
<evidence type="ECO:0000313" key="3">
    <source>
        <dbReference type="Proteomes" id="UP000325313"/>
    </source>
</evidence>
<comment type="caution">
    <text evidence="2">The sequence shown here is derived from an EMBL/GenBank/DDBJ whole genome shotgun (WGS) entry which is preliminary data.</text>
</comment>